<reference evidence="2 3" key="1">
    <citation type="submission" date="2024-09" db="EMBL/GenBank/DDBJ databases">
        <title>Paenibacillus zeirhizospherea sp. nov., isolated from surface of the maize (Zea mays) roots in a horticulture field, Hungary.</title>
        <authorList>
            <person name="Marton D."/>
            <person name="Farkas M."/>
            <person name="Bedics A."/>
            <person name="Toth E."/>
            <person name="Tancsics A."/>
            <person name="Boka K."/>
            <person name="Marati G."/>
            <person name="Kriszt B."/>
            <person name="Cserhati M."/>
        </authorList>
    </citation>
    <scope>NUCLEOTIDE SEQUENCE [LARGE SCALE GENOMIC DNA]</scope>
    <source>
        <strain evidence="2 3">JCM 18446</strain>
    </source>
</reference>
<dbReference type="Proteomes" id="UP001580430">
    <property type="component" value="Unassembled WGS sequence"/>
</dbReference>
<protein>
    <submittedName>
        <fullName evidence="2">Reverse transcriptase domain-containing protein</fullName>
    </submittedName>
</protein>
<keyword evidence="2" id="KW-0695">RNA-directed DNA polymerase</keyword>
<evidence type="ECO:0000313" key="3">
    <source>
        <dbReference type="Proteomes" id="UP001580430"/>
    </source>
</evidence>
<dbReference type="PANTHER" id="PTHR34047">
    <property type="entry name" value="NUCLEAR INTRON MATURASE 1, MITOCHONDRIAL-RELATED"/>
    <property type="match status" value="1"/>
</dbReference>
<name>A0ABV5C092_9BACL</name>
<sequence>MSIIDKKYETTSPKKEYLIDQVVLAQAWKKSHNFIRRHNWYADVLELDCSTINLEKRLEVWSKALQNNEYKPTEMRLVPAPKTSIWEFPQEGSEKWRPKIDKNKEENFKVRPLAHINIQDQTIATSAMLCLANAIETLQGPTEETDYWEAQQKQMFSYGNRLHCQWEPNDEGNLTAKFAWGNSKCYRMYYEDYQHFLKRPKVICQHYGSMSQPGKNQYVISLDLKSFYDCIKRDALIKEAERLYKKYVNEYALDISLQDDQEFWETLKTIFSWKWNTTDEEKAFQIFGKENLPTGIPQGLVAGGFFSNIYLIRFDQRVGNSLHEEINFPGTPSFRFIIRDYCRYVDDIRLVIEAEEYLSIEEIKSNVLKQINKYLNEHLAEIGAPTESLIIHPDKVKIQSYKEISSQSDLSGRMQMIQGTISGTPNVDSLRQIVGELDGLLQISEQLSDTSSNVVNELSLSKIAALNVDVNSDTLKRFAAKRLVDALRLQKGMTVDEENVVATNQFSEDTSENMMDHDFEIYARKLISIWSKNPALCSLLKFGFDLYPDASLLRIVIEALELKIFIKETNDRDINKQKLAMEYVSADLLCASAVWLGYRTEHSYPTNLDITTFREEIAVFARRILDSSDQFCWYTKQQAALYLASLGQPYAFTKIEPELYYYNLMHKSLLYETIDPIDTKRFEDTLIAALVVQQLYPNQAKFGSWFSVTYKKLKKEQQVIALRLLSINRPDLMQNIKTLTIKQDIREKVPELLTIAYRDSIKRNIDLSTAKKKVINLAALITSTDNPFHQENALLLLIEKLLSPKKENDNESDFFSLLNSENGLSIENVKVEFNSLESMQNLNKESFKVSFTDSAKTKKSPDRLFKTPWVKKEHRWLYNLGSILRSCITGEYDFTTHSFLIRQDHSTPHGYKGFRSTWFTRRFGMSVFPQGVFTDPLPLSPWISELLLRLLQWPGIYYFEKHLHGIADSPTRKDLLKIIRKRIEEQRIIYGRLSNTPTYILPVLNKQRSNDELFRAVIVQSLLPKSSDFNTGNPLYWSPGFRRKHRSHVADVCKLLNHHLTTWRSASKNVTTKDRKAANVVDLIVFPELSIHPNDIDLLKRLSRETKASVFAGVCFQERKSDKVIINQAIWILYSEEDPNVAVWQGKKHMTTGEKAMKIQGHRPYEVLIEFKKGDQAIRVAGAICYDSTDMALTADLRDVSDMFVISALNKDIGTFDNMVTALNYHMYQPVILANTGEFGGSAAHAPFSGHEKVIAHVHGSNQLAISMFDIDPTLFKSKTKLKSVPKIKTPPAGYPGRL</sequence>
<dbReference type="GO" id="GO:0003964">
    <property type="term" value="F:RNA-directed DNA polymerase activity"/>
    <property type="evidence" value="ECO:0007669"/>
    <property type="project" value="UniProtKB-KW"/>
</dbReference>
<dbReference type="RefSeq" id="WP_375520071.1">
    <property type="nucleotide sequence ID" value="NZ_JBHIRY010000008.1"/>
</dbReference>
<dbReference type="Pfam" id="PF00078">
    <property type="entry name" value="RVT_1"/>
    <property type="match status" value="1"/>
</dbReference>
<dbReference type="CDD" id="cd01646">
    <property type="entry name" value="RT_Bac_retron_I"/>
    <property type="match status" value="1"/>
</dbReference>
<keyword evidence="2" id="KW-0548">Nucleotidyltransferase</keyword>
<gene>
    <name evidence="2" type="ORF">ACE5LO_11040</name>
</gene>
<comment type="caution">
    <text evidence="2">The sequence shown here is derived from an EMBL/GenBank/DDBJ whole genome shotgun (WGS) entry which is preliminary data.</text>
</comment>
<organism evidence="2 3">
    <name type="scientific">Paenibacillus medicaginis</name>
    <dbReference type="NCBI Taxonomy" id="1470560"/>
    <lineage>
        <taxon>Bacteria</taxon>
        <taxon>Bacillati</taxon>
        <taxon>Bacillota</taxon>
        <taxon>Bacilli</taxon>
        <taxon>Bacillales</taxon>
        <taxon>Paenibacillaceae</taxon>
        <taxon>Paenibacillus</taxon>
    </lineage>
</organism>
<dbReference type="Gene3D" id="3.60.110.10">
    <property type="entry name" value="Carbon-nitrogen hydrolase"/>
    <property type="match status" value="1"/>
</dbReference>
<evidence type="ECO:0000259" key="1">
    <source>
        <dbReference type="PROSITE" id="PS50878"/>
    </source>
</evidence>
<dbReference type="EMBL" id="JBHIRY010000008">
    <property type="protein sequence ID" value="MFB5760927.1"/>
    <property type="molecule type" value="Genomic_DNA"/>
</dbReference>
<dbReference type="PROSITE" id="PS50878">
    <property type="entry name" value="RT_POL"/>
    <property type="match status" value="1"/>
</dbReference>
<feature type="domain" description="Reverse transcriptase" evidence="1">
    <location>
        <begin position="59"/>
        <end position="415"/>
    </location>
</feature>
<dbReference type="InterPro" id="IPR036526">
    <property type="entry name" value="C-N_Hydrolase_sf"/>
</dbReference>
<keyword evidence="2" id="KW-0808">Transferase</keyword>
<proteinExistence type="predicted"/>
<dbReference type="InterPro" id="IPR000477">
    <property type="entry name" value="RT_dom"/>
</dbReference>
<dbReference type="PANTHER" id="PTHR34047:SF8">
    <property type="entry name" value="PROTEIN YKFC"/>
    <property type="match status" value="1"/>
</dbReference>
<dbReference type="SUPFAM" id="SSF56317">
    <property type="entry name" value="Carbon-nitrogen hydrolase"/>
    <property type="match status" value="1"/>
</dbReference>
<dbReference type="InterPro" id="IPR051083">
    <property type="entry name" value="GrpII_Intron_Splice-Mob/Def"/>
</dbReference>
<keyword evidence="3" id="KW-1185">Reference proteome</keyword>
<evidence type="ECO:0000313" key="2">
    <source>
        <dbReference type="EMBL" id="MFB5760927.1"/>
    </source>
</evidence>
<accession>A0ABV5C092</accession>